<accession>A0ABR5B670</accession>
<keyword evidence="2" id="KW-1185">Reference proteome</keyword>
<proteinExistence type="predicted"/>
<evidence type="ECO:0000313" key="1">
    <source>
        <dbReference type="EMBL" id="KIR59086.1"/>
    </source>
</evidence>
<dbReference type="Proteomes" id="UP000053800">
    <property type="component" value="Unassembled WGS sequence"/>
</dbReference>
<sequence length="187" mass="21305">MHRRGMDSNPSISHPHQDASLHPLPLAVFHVVPLHTLAHPPAIPRNPLPGSPTPLKVPPHTRVWPPQCQCPDLVLRHLLLVDLDQYLDKEEPRSLACQGKVQLQSSQRVSHTTRITLLEVMVVRRHLKDARDHHHWTSHHLLILKGTLQKRTGLPSLSSHPLPIVTRLENHCIDLVPYLPTRKVQRL</sequence>
<organism evidence="1 2">
    <name type="scientific">Cryptococcus bacillisporus CA1873</name>
    <dbReference type="NCBI Taxonomy" id="1296111"/>
    <lineage>
        <taxon>Eukaryota</taxon>
        <taxon>Fungi</taxon>
        <taxon>Dikarya</taxon>
        <taxon>Basidiomycota</taxon>
        <taxon>Agaricomycotina</taxon>
        <taxon>Tremellomycetes</taxon>
        <taxon>Tremellales</taxon>
        <taxon>Cryptococcaceae</taxon>
        <taxon>Cryptococcus</taxon>
        <taxon>Cryptococcus gattii species complex</taxon>
    </lineage>
</organism>
<evidence type="ECO:0000313" key="2">
    <source>
        <dbReference type="Proteomes" id="UP000053800"/>
    </source>
</evidence>
<gene>
    <name evidence="1" type="ORF">I314_05070</name>
</gene>
<protein>
    <submittedName>
        <fullName evidence="1">Uncharacterized protein</fullName>
    </submittedName>
</protein>
<reference evidence="1 2" key="1">
    <citation type="submission" date="2015-01" db="EMBL/GenBank/DDBJ databases">
        <title>The Genome Sequence of Cryptococcus gattii CA1873.</title>
        <authorList>
            <consortium name="The Broad Institute Genomics Platform"/>
            <person name="Cuomo C."/>
            <person name="Litvintseva A."/>
            <person name="Chen Y."/>
            <person name="Heitman J."/>
            <person name="Sun S."/>
            <person name="Springer D."/>
            <person name="Dromer F."/>
            <person name="Young S."/>
            <person name="Zeng Q."/>
            <person name="Gargeya S."/>
            <person name="Abouelleil A."/>
            <person name="Alvarado L."/>
            <person name="Chapman S.B."/>
            <person name="Gainer-Dewar J."/>
            <person name="Goldberg J."/>
            <person name="Griggs A."/>
            <person name="Gujja S."/>
            <person name="Hansen M."/>
            <person name="Howarth C."/>
            <person name="Imamovic A."/>
            <person name="Larimer J."/>
            <person name="Murphy C."/>
            <person name="Naylor J."/>
            <person name="Pearson M."/>
            <person name="Priest M."/>
            <person name="Roberts A."/>
            <person name="Saif S."/>
            <person name="Shea T."/>
            <person name="Sykes S."/>
            <person name="Wortman J."/>
            <person name="Nusbaum C."/>
            <person name="Birren B."/>
        </authorList>
    </citation>
    <scope>NUCLEOTIDE SEQUENCE [LARGE SCALE GENOMIC DNA]</scope>
    <source>
        <strain evidence="1 2">CA1873</strain>
    </source>
</reference>
<name>A0ABR5B670_CRYGA</name>
<dbReference type="EMBL" id="KN848902">
    <property type="protein sequence ID" value="KIR59086.1"/>
    <property type="molecule type" value="Genomic_DNA"/>
</dbReference>